<gene>
    <name evidence="2" type="ORF">GCM10007915_13930</name>
    <name evidence="3" type="ORF">SAMN05660405_00844</name>
</gene>
<dbReference type="Proteomes" id="UP000198501">
    <property type="component" value="Unassembled WGS sequence"/>
</dbReference>
<dbReference type="Gene3D" id="3.40.605.10">
    <property type="entry name" value="Aldehyde Dehydrogenase, Chain A, domain 1"/>
    <property type="match status" value="1"/>
</dbReference>
<dbReference type="AlphaFoldDB" id="A0A1G6W9A5"/>
<dbReference type="EMBL" id="BSOK01000022">
    <property type="protein sequence ID" value="GLR29155.1"/>
    <property type="molecule type" value="Genomic_DNA"/>
</dbReference>
<protein>
    <submittedName>
        <fullName evidence="2 3">1-pyrroline-5-carboxylate dehydrogenase</fullName>
    </submittedName>
</protein>
<reference evidence="5" key="3">
    <citation type="journal article" date="2019" name="Int. J. Syst. Evol. Microbiol.">
        <title>The Global Catalogue of Microorganisms (GCM) 10K type strain sequencing project: providing services to taxonomists for standard genome sequencing and annotation.</title>
        <authorList>
            <consortium name="The Broad Institute Genomics Platform"/>
            <consortium name="The Broad Institute Genome Sequencing Center for Infectious Disease"/>
            <person name="Wu L."/>
            <person name="Ma J."/>
        </authorList>
    </citation>
    <scope>NUCLEOTIDE SEQUENCE [LARGE SCALE GENOMIC DNA]</scope>
    <source>
        <strain evidence="5">NBRC 103191</strain>
    </source>
</reference>
<sequence length="230" mass="24694">MATEFKKNHAQVCESWRLLGAVNRATYLEAAIPKLSLLTGDANKAKRLFNHLLNAAPSLDETHRMTGATGESNDLYVTGRGKTMVVGGESARAMAVLGQLVAALLTGNEVILHCPSQNEMCNEAAKILYDTGISEDVLSVANDSQTITLLYIDRLAQVAVSGSRSEVQAISQELAKTDGILTQVISVTDMEGLSEMLTPDYLHRFVTERVKTINTTAIGGNASLLELGTE</sequence>
<keyword evidence="5" id="KW-1185">Reference proteome</keyword>
<evidence type="ECO:0000313" key="5">
    <source>
        <dbReference type="Proteomes" id="UP001156645"/>
    </source>
</evidence>
<proteinExistence type="predicted"/>
<accession>A0A1G6W9A5</accession>
<evidence type="ECO:0000313" key="4">
    <source>
        <dbReference type="Proteomes" id="UP000198501"/>
    </source>
</evidence>
<organism evidence="3 4">
    <name type="scientific">Psychrobacter pacificensis</name>
    <dbReference type="NCBI Taxonomy" id="112002"/>
    <lineage>
        <taxon>Bacteria</taxon>
        <taxon>Pseudomonadati</taxon>
        <taxon>Pseudomonadota</taxon>
        <taxon>Gammaproteobacteria</taxon>
        <taxon>Moraxellales</taxon>
        <taxon>Moraxellaceae</taxon>
        <taxon>Psychrobacter</taxon>
    </lineage>
</organism>
<dbReference type="RefSeq" id="WP_071001423.1">
    <property type="nucleotide sequence ID" value="NZ_BSOK01000022.1"/>
</dbReference>
<dbReference type="SUPFAM" id="SSF53720">
    <property type="entry name" value="ALDH-like"/>
    <property type="match status" value="1"/>
</dbReference>
<evidence type="ECO:0000256" key="1">
    <source>
        <dbReference type="ARBA" id="ARBA00023002"/>
    </source>
</evidence>
<dbReference type="InterPro" id="IPR016162">
    <property type="entry name" value="Ald_DH_N"/>
</dbReference>
<evidence type="ECO:0000313" key="2">
    <source>
        <dbReference type="EMBL" id="GLR29155.1"/>
    </source>
</evidence>
<reference evidence="2" key="4">
    <citation type="submission" date="2023-01" db="EMBL/GenBank/DDBJ databases">
        <title>Draft genome sequence of Psychrobacter pacificensis strain NBRC 103191.</title>
        <authorList>
            <person name="Sun Q."/>
            <person name="Mori K."/>
        </authorList>
    </citation>
    <scope>NUCLEOTIDE SEQUENCE</scope>
    <source>
        <strain evidence="2">NBRC 103191</strain>
    </source>
</reference>
<reference evidence="3 4" key="2">
    <citation type="submission" date="2016-10" db="EMBL/GenBank/DDBJ databases">
        <authorList>
            <person name="de Groot N.N."/>
        </authorList>
    </citation>
    <scope>NUCLEOTIDE SEQUENCE [LARGE SCALE GENOMIC DNA]</scope>
    <source>
        <strain evidence="3 4">DSM 23406</strain>
    </source>
</reference>
<reference evidence="2" key="1">
    <citation type="journal article" date="2014" name="Int. J. Syst. Evol. Microbiol.">
        <title>Complete genome of a new Firmicutes species belonging to the dominant human colonic microbiota ('Ruminococcus bicirculans') reveals two chromosomes and a selective capacity to utilize plant glucans.</title>
        <authorList>
            <consortium name="NISC Comparative Sequencing Program"/>
            <person name="Wegmann U."/>
            <person name="Louis P."/>
            <person name="Goesmann A."/>
            <person name="Henrissat B."/>
            <person name="Duncan S.H."/>
            <person name="Flint H.J."/>
        </authorList>
    </citation>
    <scope>NUCLEOTIDE SEQUENCE</scope>
    <source>
        <strain evidence="2">NBRC 103191</strain>
    </source>
</reference>
<dbReference type="GO" id="GO:0016491">
    <property type="term" value="F:oxidoreductase activity"/>
    <property type="evidence" value="ECO:0007669"/>
    <property type="project" value="UniProtKB-KW"/>
</dbReference>
<dbReference type="Proteomes" id="UP001156645">
    <property type="component" value="Unassembled WGS sequence"/>
</dbReference>
<keyword evidence="1" id="KW-0560">Oxidoreductase</keyword>
<name>A0A1G6W9A5_9GAMM</name>
<dbReference type="EMBL" id="FNAL01000005">
    <property type="protein sequence ID" value="SDD61797.1"/>
    <property type="molecule type" value="Genomic_DNA"/>
</dbReference>
<dbReference type="InterPro" id="IPR016161">
    <property type="entry name" value="Ald_DH/histidinol_DH"/>
</dbReference>
<evidence type="ECO:0000313" key="3">
    <source>
        <dbReference type="EMBL" id="SDD61797.1"/>
    </source>
</evidence>